<reference evidence="1" key="1">
    <citation type="submission" date="2024-07" db="EMBL/GenBank/DDBJ databases">
        <authorList>
            <person name="Kim Y.J."/>
            <person name="Jeong J.Y."/>
        </authorList>
    </citation>
    <scope>NUCLEOTIDE SEQUENCE</scope>
    <source>
        <strain evidence="1">GIHE-MW2</strain>
    </source>
</reference>
<sequence>MTEINDRKIDEIDTAFAQGILIDQAIKEAIEKAVWEHKQVGNPVATWRDGKVVWISPEELKIKPEN</sequence>
<organism evidence="1">
    <name type="scientific">Planktothricoides raciborskii GIHE-MW2</name>
    <dbReference type="NCBI Taxonomy" id="2792601"/>
    <lineage>
        <taxon>Bacteria</taxon>
        <taxon>Bacillati</taxon>
        <taxon>Cyanobacteriota</taxon>
        <taxon>Cyanophyceae</taxon>
        <taxon>Oscillatoriophycideae</taxon>
        <taxon>Oscillatoriales</taxon>
        <taxon>Oscillatoriaceae</taxon>
        <taxon>Planktothricoides</taxon>
    </lineage>
</organism>
<protein>
    <submittedName>
        <fullName evidence="1">Uncharacterized protein</fullName>
    </submittedName>
</protein>
<proteinExistence type="predicted"/>
<evidence type="ECO:0000313" key="1">
    <source>
        <dbReference type="EMBL" id="XCM39642.1"/>
    </source>
</evidence>
<dbReference type="EMBL" id="CP159837">
    <property type="protein sequence ID" value="XCM39642.1"/>
    <property type="molecule type" value="Genomic_DNA"/>
</dbReference>
<accession>A0AAU8JLJ9</accession>
<dbReference type="AlphaFoldDB" id="A0AAU8JLJ9"/>
<name>A0AAU8JLJ9_9CYAN</name>
<gene>
    <name evidence="1" type="ORF">ABWT76_002586</name>
</gene>
<dbReference type="RefSeq" id="WP_054467429.1">
    <property type="nucleotide sequence ID" value="NZ_CP159837.1"/>
</dbReference>